<reference evidence="2" key="2">
    <citation type="journal article" date="2021" name="PeerJ">
        <title>Extensive microbial diversity within the chicken gut microbiome revealed by metagenomics and culture.</title>
        <authorList>
            <person name="Gilroy R."/>
            <person name="Ravi A."/>
            <person name="Getino M."/>
            <person name="Pursley I."/>
            <person name="Horton D.L."/>
            <person name="Alikhan N.F."/>
            <person name="Baker D."/>
            <person name="Gharbi K."/>
            <person name="Hall N."/>
            <person name="Watson M."/>
            <person name="Adriaenssens E.M."/>
            <person name="Foster-Nyarko E."/>
            <person name="Jarju S."/>
            <person name="Secka A."/>
            <person name="Antonio M."/>
            <person name="Oren A."/>
            <person name="Chaudhuri R.R."/>
            <person name="La Ragione R."/>
            <person name="Hildebrand F."/>
            <person name="Pallen M.J."/>
        </authorList>
    </citation>
    <scope>NUCLEOTIDE SEQUENCE</scope>
    <source>
        <strain evidence="2">CHK199-13235</strain>
    </source>
</reference>
<dbReference type="CDD" id="cd06981">
    <property type="entry name" value="cupin_reut_a1446"/>
    <property type="match status" value="1"/>
</dbReference>
<accession>A0A9D1FL37</accession>
<comment type="caution">
    <text evidence="2">The sequence shown here is derived from an EMBL/GenBank/DDBJ whole genome shotgun (WGS) entry which is preliminary data.</text>
</comment>
<dbReference type="SUPFAM" id="SSF51182">
    <property type="entry name" value="RmlC-like cupins"/>
    <property type="match status" value="1"/>
</dbReference>
<dbReference type="Pfam" id="PF07883">
    <property type="entry name" value="Cupin_2"/>
    <property type="match status" value="1"/>
</dbReference>
<sequence length="109" mass="12418">MNLFELPAGIHREEIADILWQTEALRVERIVSWGQVSPEGFWYDQEEDEWVSVLEGAGEVEFSDGTKTRLGRGDALFLPAHVRHRVSFTSKEPPCVWLCVFGKTVPESD</sequence>
<evidence type="ECO:0000313" key="2">
    <source>
        <dbReference type="EMBL" id="HIS75718.1"/>
    </source>
</evidence>
<proteinExistence type="predicted"/>
<organism evidence="2 3">
    <name type="scientific">Candidatus Merdivicinus excrementipullorum</name>
    <dbReference type="NCBI Taxonomy" id="2840867"/>
    <lineage>
        <taxon>Bacteria</taxon>
        <taxon>Bacillati</taxon>
        <taxon>Bacillota</taxon>
        <taxon>Clostridia</taxon>
        <taxon>Eubacteriales</taxon>
        <taxon>Oscillospiraceae</taxon>
        <taxon>Oscillospiraceae incertae sedis</taxon>
        <taxon>Candidatus Merdivicinus</taxon>
    </lineage>
</organism>
<dbReference type="InterPro" id="IPR014710">
    <property type="entry name" value="RmlC-like_jellyroll"/>
</dbReference>
<dbReference type="AlphaFoldDB" id="A0A9D1FL37"/>
<protein>
    <submittedName>
        <fullName evidence="2">Cupin domain-containing protein</fullName>
    </submittedName>
</protein>
<dbReference type="Gene3D" id="2.60.120.10">
    <property type="entry name" value="Jelly Rolls"/>
    <property type="match status" value="1"/>
</dbReference>
<gene>
    <name evidence="2" type="ORF">IAB51_02810</name>
</gene>
<dbReference type="EMBL" id="DVJP01000023">
    <property type="protein sequence ID" value="HIS75718.1"/>
    <property type="molecule type" value="Genomic_DNA"/>
</dbReference>
<evidence type="ECO:0000259" key="1">
    <source>
        <dbReference type="Pfam" id="PF07883"/>
    </source>
</evidence>
<feature type="domain" description="Cupin type-2" evidence="1">
    <location>
        <begin position="44"/>
        <end position="101"/>
    </location>
</feature>
<dbReference type="Proteomes" id="UP000824002">
    <property type="component" value="Unassembled WGS sequence"/>
</dbReference>
<reference evidence="2" key="1">
    <citation type="submission" date="2020-10" db="EMBL/GenBank/DDBJ databases">
        <authorList>
            <person name="Gilroy R."/>
        </authorList>
    </citation>
    <scope>NUCLEOTIDE SEQUENCE</scope>
    <source>
        <strain evidence="2">CHK199-13235</strain>
    </source>
</reference>
<dbReference type="InterPro" id="IPR011051">
    <property type="entry name" value="RmlC_Cupin_sf"/>
</dbReference>
<name>A0A9D1FL37_9FIRM</name>
<evidence type="ECO:0000313" key="3">
    <source>
        <dbReference type="Proteomes" id="UP000824002"/>
    </source>
</evidence>
<dbReference type="InterPro" id="IPR013096">
    <property type="entry name" value="Cupin_2"/>
</dbReference>